<organism evidence="1 2">
    <name type="scientific">Cytobacillus kochii</name>
    <dbReference type="NCBI Taxonomy" id="859143"/>
    <lineage>
        <taxon>Bacteria</taxon>
        <taxon>Bacillati</taxon>
        <taxon>Bacillota</taxon>
        <taxon>Bacilli</taxon>
        <taxon>Bacillales</taxon>
        <taxon>Bacillaceae</taxon>
        <taxon>Cytobacillus</taxon>
    </lineage>
</organism>
<sequence>MSKYEIIAEEVTKRIFREDPTLIERYGERGRNQTFIDNMHHLDYLKTAMELNTSKIFTDYALWLRGILIKYGMTTQTLIDNFLFLEEELEKCTVVESEISSAYIGLLGEAVSILRDVQGGEAQ</sequence>
<name>A0A248TF33_9BACI</name>
<evidence type="ECO:0000313" key="1">
    <source>
        <dbReference type="EMBL" id="ASV66720.1"/>
    </source>
</evidence>
<protein>
    <submittedName>
        <fullName evidence="1">Uncharacterized protein</fullName>
    </submittedName>
</protein>
<dbReference type="RefSeq" id="WP_095370295.1">
    <property type="nucleotide sequence ID" value="NZ_CP022983.1"/>
</dbReference>
<dbReference type="Proteomes" id="UP000215137">
    <property type="component" value="Chromosome"/>
</dbReference>
<dbReference type="KEGG" id="bko:CKF48_04935"/>
<keyword evidence="2" id="KW-1185">Reference proteome</keyword>
<reference evidence="1 2" key="1">
    <citation type="submission" date="2017-08" db="EMBL/GenBank/DDBJ databases">
        <title>Complete Genome Sequence of Bacillus kochii Oregon-R-modENCODE STRAIN BDGP4, isolated from Drosophila melanogaster gut.</title>
        <authorList>
            <person name="Wan K.H."/>
            <person name="Yu C."/>
            <person name="Park S."/>
            <person name="Hammonds A.S."/>
            <person name="Booth B.W."/>
            <person name="Celniker S.E."/>
        </authorList>
    </citation>
    <scope>NUCLEOTIDE SEQUENCE [LARGE SCALE GENOMIC DNA]</scope>
    <source>
        <strain evidence="1 2">BDGP4</strain>
    </source>
</reference>
<proteinExistence type="predicted"/>
<accession>A0A248TF33</accession>
<gene>
    <name evidence="1" type="ORF">CKF48_04935</name>
</gene>
<dbReference type="EMBL" id="CP022983">
    <property type="protein sequence ID" value="ASV66720.1"/>
    <property type="molecule type" value="Genomic_DNA"/>
</dbReference>
<dbReference type="AlphaFoldDB" id="A0A248TF33"/>
<evidence type="ECO:0000313" key="2">
    <source>
        <dbReference type="Proteomes" id="UP000215137"/>
    </source>
</evidence>
<dbReference type="OrthoDB" id="2376384at2"/>